<keyword evidence="6" id="KW-1185">Reference proteome</keyword>
<name>F5YPB9_TREPZ</name>
<reference evidence="5 6" key="2">
    <citation type="journal article" date="2011" name="ISME J.">
        <title>RNA-seq reveals cooperative metabolic interactions between two termite-gut spirochete species in co-culture.</title>
        <authorList>
            <person name="Rosenthal A.Z."/>
            <person name="Matson E.G."/>
            <person name="Eldar A."/>
            <person name="Leadbetter J.R."/>
        </authorList>
    </citation>
    <scope>NUCLEOTIDE SEQUENCE [LARGE SCALE GENOMIC DNA]</scope>
    <source>
        <strain evidence="6">ATCC BAA-887 / DSM 12427 / ZAS-2</strain>
    </source>
</reference>
<dbReference type="EMBL" id="CP001843">
    <property type="protein sequence ID" value="AEF84297.1"/>
    <property type="molecule type" value="Genomic_DNA"/>
</dbReference>
<dbReference type="HOGENOM" id="CLU_144725_3_1_12"/>
<evidence type="ECO:0000259" key="4">
    <source>
        <dbReference type="PROSITE" id="PS50943"/>
    </source>
</evidence>
<accession>F5YPB9</accession>
<proteinExistence type="predicted"/>
<dbReference type="PROSITE" id="PS50943">
    <property type="entry name" value="HTH_CROC1"/>
    <property type="match status" value="1"/>
</dbReference>
<dbReference type="STRING" id="545694.TREPR_2871"/>
<dbReference type="SUPFAM" id="SSF47413">
    <property type="entry name" value="lambda repressor-like DNA-binding domains"/>
    <property type="match status" value="1"/>
</dbReference>
<dbReference type="CDD" id="cd00093">
    <property type="entry name" value="HTH_XRE"/>
    <property type="match status" value="1"/>
</dbReference>
<keyword evidence="3" id="KW-0804">Transcription</keyword>
<dbReference type="Gene3D" id="1.10.260.40">
    <property type="entry name" value="lambda repressor-like DNA-binding domains"/>
    <property type="match status" value="1"/>
</dbReference>
<gene>
    <name evidence="5" type="ordered locus">TREPR_2871</name>
</gene>
<evidence type="ECO:0000256" key="3">
    <source>
        <dbReference type="ARBA" id="ARBA00023163"/>
    </source>
</evidence>
<dbReference type="AlphaFoldDB" id="F5YPB9"/>
<dbReference type="InterPro" id="IPR010982">
    <property type="entry name" value="Lambda_DNA-bd_dom_sf"/>
</dbReference>
<dbReference type="InterPro" id="IPR052359">
    <property type="entry name" value="HTH-type_reg/antitoxin"/>
</dbReference>
<evidence type="ECO:0000256" key="1">
    <source>
        <dbReference type="ARBA" id="ARBA00023015"/>
    </source>
</evidence>
<dbReference type="Proteomes" id="UP000009223">
    <property type="component" value="Chromosome"/>
</dbReference>
<keyword evidence="2" id="KW-0238">DNA-binding</keyword>
<keyword evidence="1" id="KW-0805">Transcription regulation</keyword>
<dbReference type="eggNOG" id="COG2944">
    <property type="taxonomic scope" value="Bacteria"/>
</dbReference>
<feature type="domain" description="HTH cro/C1-type" evidence="4">
    <location>
        <begin position="49"/>
        <end position="102"/>
    </location>
</feature>
<reference evidence="6" key="1">
    <citation type="submission" date="2009-12" db="EMBL/GenBank/DDBJ databases">
        <title>Complete sequence of Treponema primitia strain ZAS-2.</title>
        <authorList>
            <person name="Tetu S.G."/>
            <person name="Matson E."/>
            <person name="Ren Q."/>
            <person name="Seshadri R."/>
            <person name="Elbourne L."/>
            <person name="Hassan K.A."/>
            <person name="Durkin A."/>
            <person name="Radune D."/>
            <person name="Mohamoud Y."/>
            <person name="Shay R."/>
            <person name="Jin S."/>
            <person name="Zhang X."/>
            <person name="Lucey K."/>
            <person name="Ballor N.R."/>
            <person name="Ottesen E."/>
            <person name="Rosenthal R."/>
            <person name="Allen A."/>
            <person name="Leadbetter J.R."/>
            <person name="Paulsen I.T."/>
        </authorList>
    </citation>
    <scope>NUCLEOTIDE SEQUENCE [LARGE SCALE GENOMIC DNA]</scope>
    <source>
        <strain evidence="6">ATCC BAA-887 / DSM 12427 / ZAS-2</strain>
    </source>
</reference>
<evidence type="ECO:0000313" key="5">
    <source>
        <dbReference type="EMBL" id="AEF84297.1"/>
    </source>
</evidence>
<sequence>MSKQFESIMEGLNDLLDYAQGDKTKARVRVAEAPDITIAPLHVYDREAIRQIRLRSNLTLKSFAICMGVSQKTVESWESGVNAPSGASCRLLQILEKSPNALRELEIISVAG</sequence>
<dbReference type="KEGG" id="tpi:TREPR_2871"/>
<protein>
    <submittedName>
        <fullName evidence="5">Helix-turn-helix domain protein</fullName>
    </submittedName>
</protein>
<dbReference type="OrthoDB" id="9813152at2"/>
<evidence type="ECO:0000256" key="2">
    <source>
        <dbReference type="ARBA" id="ARBA00023125"/>
    </source>
</evidence>
<dbReference type="PANTHER" id="PTHR36511">
    <property type="entry name" value="MERR FAMILY BACTERIAL REGULATORY PROTEIN"/>
    <property type="match status" value="1"/>
</dbReference>
<dbReference type="GO" id="GO:0003677">
    <property type="term" value="F:DNA binding"/>
    <property type="evidence" value="ECO:0007669"/>
    <property type="project" value="UniProtKB-KW"/>
</dbReference>
<dbReference type="PANTHER" id="PTHR36511:SF4">
    <property type="entry name" value="ANTITOXIN MQSA"/>
    <property type="match status" value="1"/>
</dbReference>
<organism evidence="5 6">
    <name type="scientific">Treponema primitia (strain ATCC BAA-887 / DSM 12427 / ZAS-2)</name>
    <dbReference type="NCBI Taxonomy" id="545694"/>
    <lineage>
        <taxon>Bacteria</taxon>
        <taxon>Pseudomonadati</taxon>
        <taxon>Spirochaetota</taxon>
        <taxon>Spirochaetia</taxon>
        <taxon>Spirochaetales</taxon>
        <taxon>Treponemataceae</taxon>
        <taxon>Treponema</taxon>
    </lineage>
</organism>
<dbReference type="InterPro" id="IPR001387">
    <property type="entry name" value="Cro/C1-type_HTH"/>
</dbReference>
<dbReference type="SMART" id="SM00530">
    <property type="entry name" value="HTH_XRE"/>
    <property type="match status" value="1"/>
</dbReference>
<dbReference type="RefSeq" id="WP_015707370.1">
    <property type="nucleotide sequence ID" value="NC_015578.1"/>
</dbReference>
<evidence type="ECO:0000313" key="6">
    <source>
        <dbReference type="Proteomes" id="UP000009223"/>
    </source>
</evidence>